<reference evidence="1" key="1">
    <citation type="submission" date="2014-03" db="EMBL/GenBank/DDBJ databases">
        <title>Draft genome sequencing of Oceanobacillus picturae strain S1 isolated from human gut.</title>
        <authorList>
            <person name="Croce O."/>
            <person name="Lagier J.C."/>
            <person name="Raoult D."/>
        </authorList>
    </citation>
    <scope>NUCLEOTIDE SEQUENCE [LARGE SCALE GENOMIC DNA]</scope>
    <source>
        <strain evidence="1">S1</strain>
    </source>
</reference>
<protein>
    <submittedName>
        <fullName evidence="1">Uncharacterized protein</fullName>
    </submittedName>
</protein>
<accession>W9B9F2</accession>
<name>W9B9F2_9BACI</name>
<keyword evidence="2" id="KW-1185">Reference proteome</keyword>
<dbReference type="EMBL" id="CCAX010000001">
    <property type="protein sequence ID" value="CDO03130.1"/>
    <property type="molecule type" value="Genomic_DNA"/>
</dbReference>
<dbReference type="AlphaFoldDB" id="W9B9F2"/>
<gene>
    <name evidence="1" type="ORF">BN988_01630</name>
</gene>
<evidence type="ECO:0000313" key="1">
    <source>
        <dbReference type="EMBL" id="CDO03130.1"/>
    </source>
</evidence>
<dbReference type="RefSeq" id="WP_036574817.1">
    <property type="nucleotide sequence ID" value="NZ_CABLBW010000001.1"/>
</dbReference>
<dbReference type="STRING" id="171693.BN988_01630"/>
<reference evidence="1" key="2">
    <citation type="submission" date="2014-03" db="EMBL/GenBank/DDBJ databases">
        <authorList>
            <person name="Urmite Genomes"/>
        </authorList>
    </citation>
    <scope>NUCLEOTIDE SEQUENCE</scope>
    <source>
        <strain evidence="1">S1</strain>
    </source>
</reference>
<comment type="caution">
    <text evidence="1">The sequence shown here is derived from an EMBL/GenBank/DDBJ whole genome shotgun (WGS) entry which is preliminary data.</text>
</comment>
<sequence>MASNNKLPVAKHLNDAEYKMLLNAYSKHNRSMGLEARKQFSLSDITKVKRNIAERCFEVHYSNGEWFKYYTNGTWG</sequence>
<dbReference type="eggNOG" id="ENOG502ZX6N">
    <property type="taxonomic scope" value="Bacteria"/>
</dbReference>
<proteinExistence type="predicted"/>
<dbReference type="Proteomes" id="UP000028863">
    <property type="component" value="Unassembled WGS sequence"/>
</dbReference>
<organism evidence="1 2">
    <name type="scientific">Oceanobacillus picturae</name>
    <dbReference type="NCBI Taxonomy" id="171693"/>
    <lineage>
        <taxon>Bacteria</taxon>
        <taxon>Bacillati</taxon>
        <taxon>Bacillota</taxon>
        <taxon>Bacilli</taxon>
        <taxon>Bacillales</taxon>
        <taxon>Bacillaceae</taxon>
        <taxon>Oceanobacillus</taxon>
    </lineage>
</organism>
<evidence type="ECO:0000313" key="2">
    <source>
        <dbReference type="Proteomes" id="UP000028863"/>
    </source>
</evidence>